<dbReference type="Pfam" id="PF13899">
    <property type="entry name" value="Thioredoxin_7"/>
    <property type="match status" value="1"/>
</dbReference>
<dbReference type="PANTHER" id="PTHR23322:SF6">
    <property type="entry name" value="UBX DOMAIN-CONTAINING PROTEIN 7"/>
    <property type="match status" value="1"/>
</dbReference>
<dbReference type="SMART" id="SM00594">
    <property type="entry name" value="UAS"/>
    <property type="match status" value="1"/>
</dbReference>
<dbReference type="InterPro" id="IPR050730">
    <property type="entry name" value="UBX_domain-protein"/>
</dbReference>
<dbReference type="Gene3D" id="3.10.20.90">
    <property type="entry name" value="Phosphatidylinositol 3-kinase Catalytic Subunit, Chain A, domain 1"/>
    <property type="match status" value="1"/>
</dbReference>
<dbReference type="GO" id="GO:0043130">
    <property type="term" value="F:ubiquitin binding"/>
    <property type="evidence" value="ECO:0007669"/>
    <property type="project" value="TreeGrafter"/>
</dbReference>
<name>A0A2T9YS88_9FUNG</name>
<dbReference type="Proteomes" id="UP000245383">
    <property type="component" value="Unassembled WGS sequence"/>
</dbReference>
<dbReference type="PROSITE" id="PS50033">
    <property type="entry name" value="UBX"/>
    <property type="match status" value="1"/>
</dbReference>
<protein>
    <recommendedName>
        <fullName evidence="1">UBX domain-containing protein</fullName>
    </recommendedName>
</protein>
<feature type="domain" description="UBX" evidence="1">
    <location>
        <begin position="386"/>
        <end position="462"/>
    </location>
</feature>
<dbReference type="PANTHER" id="PTHR23322">
    <property type="entry name" value="FAS-ASSOCIATED PROTEIN"/>
    <property type="match status" value="1"/>
</dbReference>
<accession>A0A2T9YS88</accession>
<keyword evidence="3" id="KW-1185">Reference proteome</keyword>
<dbReference type="SUPFAM" id="SSF46934">
    <property type="entry name" value="UBA-like"/>
    <property type="match status" value="1"/>
</dbReference>
<dbReference type="STRING" id="133385.A0A2T9YS88"/>
<dbReference type="Gene3D" id="1.10.8.10">
    <property type="entry name" value="DNA helicase RuvA subunit, C-terminal domain"/>
    <property type="match status" value="1"/>
</dbReference>
<dbReference type="SUPFAM" id="SSF52833">
    <property type="entry name" value="Thioredoxin-like"/>
    <property type="match status" value="1"/>
</dbReference>
<dbReference type="EMBL" id="MBFR01000063">
    <property type="protein sequence ID" value="PVU95171.1"/>
    <property type="molecule type" value="Genomic_DNA"/>
</dbReference>
<dbReference type="SUPFAM" id="SSF54236">
    <property type="entry name" value="Ubiquitin-like"/>
    <property type="match status" value="1"/>
</dbReference>
<evidence type="ECO:0000313" key="3">
    <source>
        <dbReference type="Proteomes" id="UP000245383"/>
    </source>
</evidence>
<dbReference type="InterPro" id="IPR009060">
    <property type="entry name" value="UBA-like_sf"/>
</dbReference>
<dbReference type="OrthoDB" id="270602at2759"/>
<dbReference type="CDD" id="cd02958">
    <property type="entry name" value="UAS"/>
    <property type="match status" value="1"/>
</dbReference>
<proteinExistence type="predicted"/>
<dbReference type="InterPro" id="IPR001012">
    <property type="entry name" value="UBX_dom"/>
</dbReference>
<dbReference type="CDD" id="cd01767">
    <property type="entry name" value="UBX"/>
    <property type="match status" value="1"/>
</dbReference>
<dbReference type="InterPro" id="IPR006577">
    <property type="entry name" value="UAS"/>
</dbReference>
<dbReference type="GO" id="GO:0005634">
    <property type="term" value="C:nucleus"/>
    <property type="evidence" value="ECO:0007669"/>
    <property type="project" value="TreeGrafter"/>
</dbReference>
<dbReference type="Gene3D" id="3.40.30.10">
    <property type="entry name" value="Glutaredoxin"/>
    <property type="match status" value="1"/>
</dbReference>
<dbReference type="InterPro" id="IPR029071">
    <property type="entry name" value="Ubiquitin-like_domsf"/>
</dbReference>
<evidence type="ECO:0000313" key="2">
    <source>
        <dbReference type="EMBL" id="PVU95171.1"/>
    </source>
</evidence>
<evidence type="ECO:0000259" key="1">
    <source>
        <dbReference type="PROSITE" id="PS50033"/>
    </source>
</evidence>
<dbReference type="GO" id="GO:0043161">
    <property type="term" value="P:proteasome-mediated ubiquitin-dependent protein catabolic process"/>
    <property type="evidence" value="ECO:0007669"/>
    <property type="project" value="TreeGrafter"/>
</dbReference>
<dbReference type="InterPro" id="IPR036249">
    <property type="entry name" value="Thioredoxin-like_sf"/>
</dbReference>
<sequence length="463" mass="52312">MESSINNFIELTGTSAEIAKNYLQIADGSLDMAVSLYLESDGALLAGQGHPSSASDIHNNSDFSSYRDTHDVDQIPGFNFTQNTRAGTSNRAVIDPFRDFANETNQYTQDILYHGDFERAKSYSETSEKYLLVNIQSVDNFDCQTLNRDIWGDKNIKNFVKKNFIFCQYIVGTESAELFKQYYRVDTCPHVAIIDPRTGERMRFWANKFDTIDFLEQLTTFIYTSPYNEISSGSTSKNINLLAMTEEEILRETIKASARESNKKKNTHADKVYESCSDSDNFMYDSIDSDDNDLCSIISSYEEINKSSAISISDSGESDIHSDSKIVSSLDSFKKPSNNQVLTPNKSYSGDFVQIGEKENIVHDSSDNLTFTIDMIPATANIEPTPSSDSTRIQFRYPNGTRKLRFFLKSDAVKTIYSYIKSTLTLEEQGCVELTFNRINLWSKIDMTIQSADLCNSSIVVDY</sequence>
<organism evidence="2 3">
    <name type="scientific">Smittium simulii</name>
    <dbReference type="NCBI Taxonomy" id="133385"/>
    <lineage>
        <taxon>Eukaryota</taxon>
        <taxon>Fungi</taxon>
        <taxon>Fungi incertae sedis</taxon>
        <taxon>Zoopagomycota</taxon>
        <taxon>Kickxellomycotina</taxon>
        <taxon>Harpellomycetes</taxon>
        <taxon>Harpellales</taxon>
        <taxon>Legeriomycetaceae</taxon>
        <taxon>Smittium</taxon>
    </lineage>
</organism>
<gene>
    <name evidence="2" type="ORF">BB561_001999</name>
</gene>
<dbReference type="AlphaFoldDB" id="A0A2T9YS88"/>
<dbReference type="Pfam" id="PF14555">
    <property type="entry name" value="UBA_4"/>
    <property type="match status" value="1"/>
</dbReference>
<dbReference type="Pfam" id="PF00789">
    <property type="entry name" value="UBX"/>
    <property type="match status" value="1"/>
</dbReference>
<comment type="caution">
    <text evidence="2">The sequence shown here is derived from an EMBL/GenBank/DDBJ whole genome shotgun (WGS) entry which is preliminary data.</text>
</comment>
<reference evidence="2 3" key="1">
    <citation type="journal article" date="2018" name="MBio">
        <title>Comparative Genomics Reveals the Core Gene Toolbox for the Fungus-Insect Symbiosis.</title>
        <authorList>
            <person name="Wang Y."/>
            <person name="Stata M."/>
            <person name="Wang W."/>
            <person name="Stajich J.E."/>
            <person name="White M.M."/>
            <person name="Moncalvo J.M."/>
        </authorList>
    </citation>
    <scope>NUCLEOTIDE SEQUENCE [LARGE SCALE GENOMIC DNA]</scope>
    <source>
        <strain evidence="2 3">SWE-8-4</strain>
    </source>
</reference>